<dbReference type="EMBL" id="AP014648">
    <property type="protein sequence ID" value="BAQ18624.1"/>
    <property type="molecule type" value="Genomic_DNA"/>
</dbReference>
<evidence type="ECO:0000313" key="3">
    <source>
        <dbReference type="Proteomes" id="UP000031643"/>
    </source>
</evidence>
<dbReference type="Pfam" id="PF01841">
    <property type="entry name" value="Transglut_core"/>
    <property type="match status" value="1"/>
</dbReference>
<evidence type="ECO:0000259" key="1">
    <source>
        <dbReference type="SMART" id="SM00460"/>
    </source>
</evidence>
<dbReference type="PANTHER" id="PTHR33490:SF7">
    <property type="entry name" value="BLR2979 PROTEIN"/>
    <property type="match status" value="1"/>
</dbReference>
<dbReference type="Proteomes" id="UP000031643">
    <property type="component" value="Chromosome"/>
</dbReference>
<dbReference type="Gene3D" id="3.10.620.30">
    <property type="match status" value="1"/>
</dbReference>
<keyword evidence="2" id="KW-0378">Hydrolase</keyword>
<gene>
    <name evidence="2" type="ORF">GL4_3193</name>
</gene>
<proteinExistence type="predicted"/>
<dbReference type="InterPro" id="IPR002931">
    <property type="entry name" value="Transglutaminase-like"/>
</dbReference>
<dbReference type="RefSeq" id="WP_045368870.1">
    <property type="nucleotide sequence ID" value="NZ_AP014648.1"/>
</dbReference>
<dbReference type="OrthoDB" id="9804023at2"/>
<dbReference type="Pfam" id="PF08379">
    <property type="entry name" value="Bact_transglu_N"/>
    <property type="match status" value="1"/>
</dbReference>
<dbReference type="GO" id="GO:0008233">
    <property type="term" value="F:peptidase activity"/>
    <property type="evidence" value="ECO:0007669"/>
    <property type="project" value="UniProtKB-KW"/>
</dbReference>
<feature type="domain" description="Transglutaminase-like" evidence="1">
    <location>
        <begin position="175"/>
        <end position="246"/>
    </location>
</feature>
<keyword evidence="2" id="KW-0645">Protease</keyword>
<dbReference type="GO" id="GO:0006508">
    <property type="term" value="P:proteolysis"/>
    <property type="evidence" value="ECO:0007669"/>
    <property type="project" value="UniProtKB-KW"/>
</dbReference>
<dbReference type="KEGG" id="mcg:GL4_3193"/>
<dbReference type="InterPro" id="IPR038765">
    <property type="entry name" value="Papain-like_cys_pep_sf"/>
</dbReference>
<name>A0A0A8K987_9HYPH</name>
<organism evidence="2 3">
    <name type="scientific">Methyloceanibacter caenitepidi</name>
    <dbReference type="NCBI Taxonomy" id="1384459"/>
    <lineage>
        <taxon>Bacteria</taxon>
        <taxon>Pseudomonadati</taxon>
        <taxon>Pseudomonadota</taxon>
        <taxon>Alphaproteobacteria</taxon>
        <taxon>Hyphomicrobiales</taxon>
        <taxon>Hyphomicrobiaceae</taxon>
        <taxon>Methyloceanibacter</taxon>
    </lineage>
</organism>
<dbReference type="PANTHER" id="PTHR33490">
    <property type="entry name" value="BLR5614 PROTEIN-RELATED"/>
    <property type="match status" value="1"/>
</dbReference>
<accession>A0A0A8K987</accession>
<protein>
    <submittedName>
        <fullName evidence="2">Protein containing transglutaminase-like domain, putative cysteine protease</fullName>
    </submittedName>
</protein>
<sequence>MIYDIDHLTAYAYDEPVMSATLALRLTPRNSELQRKLGHTVRVDPPPDHIAVHDDFFGNAVDVVTIDTKHTELIIKSSARVERLDRPSLIGENLSWERVAQEALSRRDLSGSGLAHFLFPSPLISLERDVAQYAQESFPEGRGIFDACTDLMTRIRNDFEYETTTTEVSTTVAQAFAQRSGVCQDFAQIMISGLRGLGLPAAYVSGYLRTIPPPGEERLQGADATHAWVSVWTGEVGGWIGFDPTNAIHASTDHVDLAVGRDFSDVSPVHGVFVGSGAHQLRVEVDVVPVEGNG</sequence>
<keyword evidence="3" id="KW-1185">Reference proteome</keyword>
<dbReference type="InterPro" id="IPR013589">
    <property type="entry name" value="Bac_transglu_N"/>
</dbReference>
<dbReference type="HOGENOM" id="CLU_008973_0_0_5"/>
<reference evidence="2 3" key="1">
    <citation type="submission" date="2014-09" db="EMBL/GenBank/DDBJ databases">
        <title>Genome sequencing of Methyloceanibacter caenitepidi Gela4.</title>
        <authorList>
            <person name="Takeuchi M."/>
            <person name="Susumu S."/>
            <person name="Kamagata Y."/>
            <person name="Oshima K."/>
            <person name="Hattori M."/>
            <person name="Iwasaki W."/>
        </authorList>
    </citation>
    <scope>NUCLEOTIDE SEQUENCE [LARGE SCALE GENOMIC DNA]</scope>
    <source>
        <strain evidence="2 3">Gela4</strain>
    </source>
</reference>
<dbReference type="SUPFAM" id="SSF54001">
    <property type="entry name" value="Cysteine proteinases"/>
    <property type="match status" value="1"/>
</dbReference>
<dbReference type="STRING" id="1384459.GL4_3193"/>
<evidence type="ECO:0000313" key="2">
    <source>
        <dbReference type="EMBL" id="BAQ18624.1"/>
    </source>
</evidence>
<dbReference type="AlphaFoldDB" id="A0A0A8K987"/>
<dbReference type="SMART" id="SM00460">
    <property type="entry name" value="TGc"/>
    <property type="match status" value="1"/>
</dbReference>